<proteinExistence type="predicted"/>
<protein>
    <submittedName>
        <fullName evidence="2">rRNA methyltransferase</fullName>
    </submittedName>
</protein>
<dbReference type="InterPro" id="IPR000182">
    <property type="entry name" value="GNAT_dom"/>
</dbReference>
<feature type="domain" description="N-acetyltransferase" evidence="1">
    <location>
        <begin position="10"/>
        <end position="154"/>
    </location>
</feature>
<dbReference type="Gene3D" id="3.40.630.30">
    <property type="match status" value="1"/>
</dbReference>
<keyword evidence="2" id="KW-0808">Transferase</keyword>
<dbReference type="PROSITE" id="PS51186">
    <property type="entry name" value="GNAT"/>
    <property type="match status" value="1"/>
</dbReference>
<dbReference type="Proteomes" id="UP000252378">
    <property type="component" value="Unassembled WGS sequence"/>
</dbReference>
<dbReference type="InterPro" id="IPR010719">
    <property type="entry name" value="MnmM_MeTrfase"/>
</dbReference>
<sequence>MNRLRREEYVKCGPVFPPLTAAFPLAIVREEHWPVKEELFMELHRTEQGFALYKEKDCIGECTLSAAPKGARLAALCILPQWRRKGYGSYLLKEVLRSFGGYDREAATVFTAPLPENAAELAFWGKFGFAAEGGQLVRRRTPDLTAVKFVQDFLAARLVHPQLCVDATCGNGGDTAFLCGLTAPAGRVLAFDVQPEAIRSTRTRLEQANVPAERYELICGSHADLLQYVQPGTADAVMFNFGWLPGADHGVFSTAQSSIPALQAALQAVRPGGIVSAILYSGAVIGSDEKQAVLRFLRALPLKSFTVLVCDFANWAETAPLPCLILKK</sequence>
<dbReference type="EMBL" id="PXUP01000001">
    <property type="protein sequence ID" value="RCH48129.1"/>
    <property type="molecule type" value="Genomic_DNA"/>
</dbReference>
<dbReference type="SUPFAM" id="SSF55729">
    <property type="entry name" value="Acyl-CoA N-acyltransferases (Nat)"/>
    <property type="match status" value="1"/>
</dbReference>
<organism evidence="2 3">
    <name type="scientific">Faecalibacterium prausnitzii</name>
    <dbReference type="NCBI Taxonomy" id="853"/>
    <lineage>
        <taxon>Bacteria</taxon>
        <taxon>Bacillati</taxon>
        <taxon>Bacillota</taxon>
        <taxon>Clostridia</taxon>
        <taxon>Eubacteriales</taxon>
        <taxon>Oscillospiraceae</taxon>
        <taxon>Faecalibacterium</taxon>
    </lineage>
</organism>
<dbReference type="CDD" id="cd02440">
    <property type="entry name" value="AdoMet_MTases"/>
    <property type="match status" value="1"/>
</dbReference>
<dbReference type="InterPro" id="IPR029063">
    <property type="entry name" value="SAM-dependent_MTases_sf"/>
</dbReference>
<accession>A0A367GC00</accession>
<dbReference type="Gene3D" id="3.40.50.150">
    <property type="entry name" value="Vaccinia Virus protein VP39"/>
    <property type="match status" value="1"/>
</dbReference>
<dbReference type="PANTHER" id="PTHR35276:SF1">
    <property type="entry name" value="TRNA (MNM(5)S(2)U34)-METHYLTRANSFERASE, CHLOROPLASTIC"/>
    <property type="match status" value="1"/>
</dbReference>
<dbReference type="PANTHER" id="PTHR35276">
    <property type="entry name" value="S-ADENOSYL-L-METHIONINE-DEPENDENT METHYLTRANSFERASES SUPERFAMILY PROTEIN"/>
    <property type="match status" value="1"/>
</dbReference>
<keyword evidence="2" id="KW-0489">Methyltransferase</keyword>
<dbReference type="Pfam" id="PF06962">
    <property type="entry name" value="rRNA_methylase"/>
    <property type="match status" value="1"/>
</dbReference>
<dbReference type="SUPFAM" id="SSF53335">
    <property type="entry name" value="S-adenosyl-L-methionine-dependent methyltransferases"/>
    <property type="match status" value="1"/>
</dbReference>
<dbReference type="InterPro" id="IPR016181">
    <property type="entry name" value="Acyl_CoA_acyltransferase"/>
</dbReference>
<reference evidence="2 3" key="1">
    <citation type="submission" date="2018-03" db="EMBL/GenBank/DDBJ databases">
        <title>Complete genome sequencing of Faecalibacterium prausnitzii strains isolated from the human gut.</title>
        <authorList>
            <person name="Fitzgerald B.C."/>
            <person name="Shkoporov A.N."/>
            <person name="Ross P.R."/>
            <person name="Hill C."/>
        </authorList>
    </citation>
    <scope>NUCLEOTIDE SEQUENCE [LARGE SCALE GENOMIC DNA]</scope>
    <source>
        <strain evidence="2 3">ATCC 27768</strain>
    </source>
</reference>
<gene>
    <name evidence="2" type="ORF">C7J97_00840</name>
</gene>
<dbReference type="Pfam" id="PF13508">
    <property type="entry name" value="Acetyltransf_7"/>
    <property type="match status" value="1"/>
</dbReference>
<dbReference type="AlphaFoldDB" id="A0A367GC00"/>
<evidence type="ECO:0000313" key="2">
    <source>
        <dbReference type="EMBL" id="RCH48129.1"/>
    </source>
</evidence>
<dbReference type="CDD" id="cd04301">
    <property type="entry name" value="NAT_SF"/>
    <property type="match status" value="1"/>
</dbReference>
<evidence type="ECO:0000313" key="3">
    <source>
        <dbReference type="Proteomes" id="UP000252378"/>
    </source>
</evidence>
<dbReference type="GO" id="GO:0016747">
    <property type="term" value="F:acyltransferase activity, transferring groups other than amino-acyl groups"/>
    <property type="evidence" value="ECO:0007669"/>
    <property type="project" value="InterPro"/>
</dbReference>
<comment type="caution">
    <text evidence="2">The sequence shown here is derived from an EMBL/GenBank/DDBJ whole genome shotgun (WGS) entry which is preliminary data.</text>
</comment>
<name>A0A367GC00_9FIRM</name>
<dbReference type="GO" id="GO:0032259">
    <property type="term" value="P:methylation"/>
    <property type="evidence" value="ECO:0007669"/>
    <property type="project" value="UniProtKB-KW"/>
</dbReference>
<dbReference type="GO" id="GO:0008168">
    <property type="term" value="F:methyltransferase activity"/>
    <property type="evidence" value="ECO:0007669"/>
    <property type="project" value="UniProtKB-KW"/>
</dbReference>
<evidence type="ECO:0000259" key="1">
    <source>
        <dbReference type="PROSITE" id="PS51186"/>
    </source>
</evidence>